<evidence type="ECO:0000259" key="11">
    <source>
        <dbReference type="Pfam" id="PF20644"/>
    </source>
</evidence>
<evidence type="ECO:0000256" key="3">
    <source>
        <dbReference type="ARBA" id="ARBA00022723"/>
    </source>
</evidence>
<keyword evidence="9" id="KW-0539">Nucleus</keyword>
<dbReference type="InterPro" id="IPR033599">
    <property type="entry name" value="TAF1B/Rrn7"/>
</dbReference>
<keyword evidence="4" id="KW-0863">Zinc-finger</keyword>
<dbReference type="Pfam" id="PF11781">
    <property type="entry name" value="Zn_ribbon_RRN7"/>
    <property type="match status" value="1"/>
</dbReference>
<evidence type="ECO:0000256" key="1">
    <source>
        <dbReference type="ARBA" id="ARBA00004604"/>
    </source>
</evidence>
<accession>A0A9P4YY84</accession>
<evidence type="ECO:0000313" key="13">
    <source>
        <dbReference type="EMBL" id="KAF4125286.1"/>
    </source>
</evidence>
<keyword evidence="5" id="KW-0862">Zinc</keyword>
<dbReference type="EMBL" id="JAANYQ010000003">
    <property type="protein sequence ID" value="KAF4125286.1"/>
    <property type="molecule type" value="Genomic_DNA"/>
</dbReference>
<protein>
    <recommendedName>
        <fullName evidence="15">RRN7-type domain-containing protein</fullName>
    </recommendedName>
</protein>
<dbReference type="GO" id="GO:0070860">
    <property type="term" value="C:RNA polymerase I core factor complex"/>
    <property type="evidence" value="ECO:0007669"/>
    <property type="project" value="InterPro"/>
</dbReference>
<dbReference type="RefSeq" id="XP_035323938.1">
    <property type="nucleotide sequence ID" value="XM_035466101.1"/>
</dbReference>
<dbReference type="Pfam" id="PF20644">
    <property type="entry name" value="Rrn7_cyclin_N"/>
    <property type="match status" value="1"/>
</dbReference>
<keyword evidence="7" id="KW-0238">DNA-binding</keyword>
<comment type="similarity">
    <text evidence="2">Belongs to the RRN7/TAF1B family.</text>
</comment>
<evidence type="ECO:0000256" key="7">
    <source>
        <dbReference type="ARBA" id="ARBA00023125"/>
    </source>
</evidence>
<dbReference type="GeneID" id="55970354"/>
<dbReference type="PANTHER" id="PTHR31576">
    <property type="entry name" value="TATA BOX-BINDING PROTEIN-ASSOCIATED FACTOR RNA POLYMERASE I SUBUNIT B"/>
    <property type="match status" value="1"/>
</dbReference>
<evidence type="ECO:0008006" key="15">
    <source>
        <dbReference type="Google" id="ProtNLM"/>
    </source>
</evidence>
<proteinExistence type="inferred from homology"/>
<keyword evidence="3" id="KW-0479">Metal-binding</keyword>
<evidence type="ECO:0000256" key="8">
    <source>
        <dbReference type="ARBA" id="ARBA00023163"/>
    </source>
</evidence>
<dbReference type="Proteomes" id="UP000749293">
    <property type="component" value="Unassembled WGS sequence"/>
</dbReference>
<name>A0A9P4YY84_9HYPO</name>
<evidence type="ECO:0000256" key="9">
    <source>
        <dbReference type="ARBA" id="ARBA00023242"/>
    </source>
</evidence>
<sequence length="284" mass="32361">MEERSEARRLPRGERCSQCGDRKYYLENGMRFCASNGHEIEGFIQFDVTEEEDAGRLGSVARREKEIREKETRQLTGLEGKSLYLEALQLVLRSQTLWLIREKGHAEELETVVRDLWDLRIRAFGSMVVVPDNEEEGVVESIEAARSLAEILRCSFQFPTSKSRIFPVDMPETLVASLMVVATKILFPFQQGTQTTQEHSASIISPLRFDWDKWIQAIQKFQDEHDGGQAAGPKPNFSNMTADSVVNMTTKELDDYLAHMSSFIDKTTTSAAGTTCSRDFQWNY</sequence>
<comment type="subcellular location">
    <subcellularLocation>
        <location evidence="1">Nucleus</location>
        <location evidence="1">Nucleolus</location>
    </subcellularLocation>
</comment>
<gene>
    <name evidence="13" type="ORF">GMORB2_4126</name>
</gene>
<dbReference type="GO" id="GO:0042790">
    <property type="term" value="P:nucleolar large rRNA transcription by RNA polymerase I"/>
    <property type="evidence" value="ECO:0007669"/>
    <property type="project" value="TreeGrafter"/>
</dbReference>
<feature type="domain" description="RRN7-type" evidence="10">
    <location>
        <begin position="12"/>
        <end position="35"/>
    </location>
</feature>
<dbReference type="Pfam" id="PF20645">
    <property type="entry name" value="Rrn7_cyclin_C"/>
    <property type="match status" value="1"/>
</dbReference>
<dbReference type="InterPro" id="IPR021752">
    <property type="entry name" value="TF_Rrn7_Zf"/>
</dbReference>
<feature type="domain" description="Rrn7/TAF1B N-terminal cyclin" evidence="11">
    <location>
        <begin position="88"/>
        <end position="132"/>
    </location>
</feature>
<keyword evidence="8" id="KW-0804">Transcription</keyword>
<reference evidence="13" key="1">
    <citation type="submission" date="2020-03" db="EMBL/GenBank/DDBJ databases">
        <title>Site-based positive gene gene selection in Geosmithia morbida across the United States reveals a broad range of putative effectors and factors for local host and environmental adapation.</title>
        <authorList>
            <person name="Onufrak A."/>
            <person name="Murdoch R.W."/>
            <person name="Gazis R."/>
            <person name="Huff M."/>
            <person name="Staton M."/>
            <person name="Klingeman W."/>
            <person name="Hadziabdic D."/>
        </authorList>
    </citation>
    <scope>NUCLEOTIDE SEQUENCE</scope>
    <source>
        <strain evidence="13">1262</strain>
    </source>
</reference>
<dbReference type="InterPro" id="IPR048540">
    <property type="entry name" value="Rrn7_cyclin_N"/>
</dbReference>
<evidence type="ECO:0000259" key="10">
    <source>
        <dbReference type="Pfam" id="PF11781"/>
    </source>
</evidence>
<dbReference type="GO" id="GO:0008270">
    <property type="term" value="F:zinc ion binding"/>
    <property type="evidence" value="ECO:0007669"/>
    <property type="project" value="UniProtKB-KW"/>
</dbReference>
<evidence type="ECO:0000256" key="6">
    <source>
        <dbReference type="ARBA" id="ARBA00023015"/>
    </source>
</evidence>
<dbReference type="GO" id="GO:0001164">
    <property type="term" value="F:RNA polymerase I core promoter sequence-specific DNA binding"/>
    <property type="evidence" value="ECO:0007669"/>
    <property type="project" value="InterPro"/>
</dbReference>
<evidence type="ECO:0000256" key="5">
    <source>
        <dbReference type="ARBA" id="ARBA00022833"/>
    </source>
</evidence>
<keyword evidence="14" id="KW-1185">Reference proteome</keyword>
<evidence type="ECO:0000256" key="4">
    <source>
        <dbReference type="ARBA" id="ARBA00022771"/>
    </source>
</evidence>
<comment type="caution">
    <text evidence="13">The sequence shown here is derived from an EMBL/GenBank/DDBJ whole genome shotgun (WGS) entry which is preliminary data.</text>
</comment>
<dbReference type="AlphaFoldDB" id="A0A9P4YY84"/>
<feature type="domain" description="Rrn7/TAF1B C-terminal cyclin" evidence="12">
    <location>
        <begin position="144"/>
        <end position="258"/>
    </location>
</feature>
<dbReference type="OrthoDB" id="428577at2759"/>
<keyword evidence="6" id="KW-0805">Transcription regulation</keyword>
<organism evidence="13 14">
    <name type="scientific">Geosmithia morbida</name>
    <dbReference type="NCBI Taxonomy" id="1094350"/>
    <lineage>
        <taxon>Eukaryota</taxon>
        <taxon>Fungi</taxon>
        <taxon>Dikarya</taxon>
        <taxon>Ascomycota</taxon>
        <taxon>Pezizomycotina</taxon>
        <taxon>Sordariomycetes</taxon>
        <taxon>Hypocreomycetidae</taxon>
        <taxon>Hypocreales</taxon>
        <taxon>Bionectriaceae</taxon>
        <taxon>Geosmithia</taxon>
    </lineage>
</organism>
<evidence type="ECO:0000313" key="14">
    <source>
        <dbReference type="Proteomes" id="UP000749293"/>
    </source>
</evidence>
<evidence type="ECO:0000259" key="12">
    <source>
        <dbReference type="Pfam" id="PF20645"/>
    </source>
</evidence>
<evidence type="ECO:0000256" key="2">
    <source>
        <dbReference type="ARBA" id="ARBA00006899"/>
    </source>
</evidence>
<dbReference type="InterPro" id="IPR048538">
    <property type="entry name" value="Rrn7_cyclin_C"/>
</dbReference>
<dbReference type="PANTHER" id="PTHR31576:SF2">
    <property type="entry name" value="TATA BOX-BINDING PROTEIN-ASSOCIATED FACTOR RNA POLYMERASE I SUBUNIT B"/>
    <property type="match status" value="1"/>
</dbReference>